<dbReference type="AlphaFoldDB" id="A0AAW2LAS9"/>
<accession>A0AAW2LAS9</accession>
<dbReference type="GO" id="GO:0003676">
    <property type="term" value="F:nucleic acid binding"/>
    <property type="evidence" value="ECO:0007669"/>
    <property type="project" value="InterPro"/>
</dbReference>
<organism evidence="1">
    <name type="scientific">Sesamum calycinum</name>
    <dbReference type="NCBI Taxonomy" id="2727403"/>
    <lineage>
        <taxon>Eukaryota</taxon>
        <taxon>Viridiplantae</taxon>
        <taxon>Streptophyta</taxon>
        <taxon>Embryophyta</taxon>
        <taxon>Tracheophyta</taxon>
        <taxon>Spermatophyta</taxon>
        <taxon>Magnoliopsida</taxon>
        <taxon>eudicotyledons</taxon>
        <taxon>Gunneridae</taxon>
        <taxon>Pentapetalae</taxon>
        <taxon>asterids</taxon>
        <taxon>lamiids</taxon>
        <taxon>Lamiales</taxon>
        <taxon>Pedaliaceae</taxon>
        <taxon>Sesamum</taxon>
    </lineage>
</organism>
<proteinExistence type="predicted"/>
<evidence type="ECO:0008006" key="2">
    <source>
        <dbReference type="Google" id="ProtNLM"/>
    </source>
</evidence>
<dbReference type="SUPFAM" id="SSF53098">
    <property type="entry name" value="Ribonuclease H-like"/>
    <property type="match status" value="1"/>
</dbReference>
<dbReference type="InterPro" id="IPR012337">
    <property type="entry name" value="RNaseH-like_sf"/>
</dbReference>
<comment type="caution">
    <text evidence="1">The sequence shown here is derived from an EMBL/GenBank/DDBJ whole genome shotgun (WGS) entry which is preliminary data.</text>
</comment>
<evidence type="ECO:0000313" key="1">
    <source>
        <dbReference type="EMBL" id="KAL0315278.1"/>
    </source>
</evidence>
<dbReference type="InterPro" id="IPR036397">
    <property type="entry name" value="RNaseH_sf"/>
</dbReference>
<reference evidence="1" key="2">
    <citation type="journal article" date="2024" name="Plant">
        <title>Genomic evolution and insights into agronomic trait innovations of Sesamum species.</title>
        <authorList>
            <person name="Miao H."/>
            <person name="Wang L."/>
            <person name="Qu L."/>
            <person name="Liu H."/>
            <person name="Sun Y."/>
            <person name="Le M."/>
            <person name="Wang Q."/>
            <person name="Wei S."/>
            <person name="Zheng Y."/>
            <person name="Lin W."/>
            <person name="Duan Y."/>
            <person name="Cao H."/>
            <person name="Xiong S."/>
            <person name="Wang X."/>
            <person name="Wei L."/>
            <person name="Li C."/>
            <person name="Ma Q."/>
            <person name="Ju M."/>
            <person name="Zhao R."/>
            <person name="Li G."/>
            <person name="Mu C."/>
            <person name="Tian Q."/>
            <person name="Mei H."/>
            <person name="Zhang T."/>
            <person name="Gao T."/>
            <person name="Zhang H."/>
        </authorList>
    </citation>
    <scope>NUCLEOTIDE SEQUENCE</scope>
    <source>
        <strain evidence="1">KEN8</strain>
    </source>
</reference>
<dbReference type="Gene3D" id="3.30.420.10">
    <property type="entry name" value="Ribonuclease H-like superfamily/Ribonuclease H"/>
    <property type="match status" value="1"/>
</dbReference>
<sequence length="145" mass="15928">MGPGAEETNDSDADDGNASISYPPLPILLIIPFPSSFTTHSQTADVYLSTSEGKESVPTADRVRAVIPPSTVTRTVSSFGLLSNKENTSHAMVIVKEAEAHKCLEVYGDSILVINQLNHEWETKDGKLIPYQRYITDLAKEFEFI</sequence>
<name>A0AAW2LAS9_9LAMI</name>
<gene>
    <name evidence="1" type="ORF">Scaly_2871600</name>
</gene>
<reference evidence="1" key="1">
    <citation type="submission" date="2020-06" db="EMBL/GenBank/DDBJ databases">
        <authorList>
            <person name="Li T."/>
            <person name="Hu X."/>
            <person name="Zhang T."/>
            <person name="Song X."/>
            <person name="Zhang H."/>
            <person name="Dai N."/>
            <person name="Sheng W."/>
            <person name="Hou X."/>
            <person name="Wei L."/>
        </authorList>
    </citation>
    <scope>NUCLEOTIDE SEQUENCE</scope>
    <source>
        <strain evidence="1">KEN8</strain>
        <tissue evidence="1">Leaf</tissue>
    </source>
</reference>
<dbReference type="EMBL" id="JACGWM010000059">
    <property type="protein sequence ID" value="KAL0315278.1"/>
    <property type="molecule type" value="Genomic_DNA"/>
</dbReference>
<protein>
    <recommendedName>
        <fullName evidence="2">RNase H type-1 domain-containing protein</fullName>
    </recommendedName>
</protein>